<keyword evidence="2" id="KW-1185">Reference proteome</keyword>
<dbReference type="RefSeq" id="WP_307557863.1">
    <property type="nucleotide sequence ID" value="NZ_JAUSQU010000001.1"/>
</dbReference>
<evidence type="ECO:0000313" key="1">
    <source>
        <dbReference type="EMBL" id="MDP9843592.1"/>
    </source>
</evidence>
<sequence length="78" mass="8580">MTPEYMKVGGKLYQLVNHYCLPDDGWSVELTEMGENGGGLLHVLIPDEDADRPCEVPLSLLRFDGHLWCGGQAVYAAS</sequence>
<name>A0ABT9QAB7_9ACTN</name>
<dbReference type="EMBL" id="JAUSQU010000001">
    <property type="protein sequence ID" value="MDP9843592.1"/>
    <property type="molecule type" value="Genomic_DNA"/>
</dbReference>
<proteinExistence type="predicted"/>
<evidence type="ECO:0000313" key="2">
    <source>
        <dbReference type="Proteomes" id="UP001225356"/>
    </source>
</evidence>
<comment type="caution">
    <text evidence="1">The sequence shown here is derived from an EMBL/GenBank/DDBJ whole genome shotgun (WGS) entry which is preliminary data.</text>
</comment>
<dbReference type="Proteomes" id="UP001225356">
    <property type="component" value="Unassembled WGS sequence"/>
</dbReference>
<gene>
    <name evidence="1" type="ORF">J2853_002803</name>
</gene>
<protein>
    <submittedName>
        <fullName evidence="1">Uncharacterized protein</fullName>
    </submittedName>
</protein>
<reference evidence="1 2" key="1">
    <citation type="submission" date="2023-07" db="EMBL/GenBank/DDBJ databases">
        <title>Sequencing the genomes of 1000 actinobacteria strains.</title>
        <authorList>
            <person name="Klenk H.-P."/>
        </authorList>
    </citation>
    <scope>NUCLEOTIDE SEQUENCE [LARGE SCALE GENOMIC DNA]</scope>
    <source>
        <strain evidence="1 2">DSM 46740</strain>
    </source>
</reference>
<organism evidence="1 2">
    <name type="scientific">Streptosporangium lutulentum</name>
    <dbReference type="NCBI Taxonomy" id="1461250"/>
    <lineage>
        <taxon>Bacteria</taxon>
        <taxon>Bacillati</taxon>
        <taxon>Actinomycetota</taxon>
        <taxon>Actinomycetes</taxon>
        <taxon>Streptosporangiales</taxon>
        <taxon>Streptosporangiaceae</taxon>
        <taxon>Streptosporangium</taxon>
    </lineage>
</organism>
<accession>A0ABT9QAB7</accession>